<gene>
    <name evidence="3" type="ORF">ADEAN_000940200</name>
</gene>
<evidence type="ECO:0000256" key="1">
    <source>
        <dbReference type="ARBA" id="ARBA00022614"/>
    </source>
</evidence>
<dbReference type="Proteomes" id="UP000515908">
    <property type="component" value="Chromosome 23"/>
</dbReference>
<organism evidence="3 4">
    <name type="scientific">Angomonas deanei</name>
    <dbReference type="NCBI Taxonomy" id="59799"/>
    <lineage>
        <taxon>Eukaryota</taxon>
        <taxon>Discoba</taxon>
        <taxon>Euglenozoa</taxon>
        <taxon>Kinetoplastea</taxon>
        <taxon>Metakinetoplastina</taxon>
        <taxon>Trypanosomatida</taxon>
        <taxon>Trypanosomatidae</taxon>
        <taxon>Strigomonadinae</taxon>
        <taxon>Angomonas</taxon>
    </lineage>
</organism>
<evidence type="ECO:0000313" key="4">
    <source>
        <dbReference type="Proteomes" id="UP000515908"/>
    </source>
</evidence>
<evidence type="ECO:0000256" key="2">
    <source>
        <dbReference type="ARBA" id="ARBA00022737"/>
    </source>
</evidence>
<dbReference type="AlphaFoldDB" id="A0A7G2CRT3"/>
<dbReference type="OrthoDB" id="264571at2759"/>
<keyword evidence="1" id="KW-0433">Leucine-rich repeat</keyword>
<reference evidence="3 4" key="1">
    <citation type="submission" date="2020-08" db="EMBL/GenBank/DDBJ databases">
        <authorList>
            <person name="Newling K."/>
            <person name="Davey J."/>
            <person name="Forrester S."/>
        </authorList>
    </citation>
    <scope>NUCLEOTIDE SEQUENCE [LARGE SCALE GENOMIC DNA]</scope>
    <source>
        <strain evidence="4">Crithidia deanei Carvalho (ATCC PRA-265)</strain>
    </source>
</reference>
<dbReference type="EMBL" id="LR877167">
    <property type="protein sequence ID" value="CAD2221867.1"/>
    <property type="molecule type" value="Genomic_DNA"/>
</dbReference>
<dbReference type="PANTHER" id="PTHR46652">
    <property type="entry name" value="LEUCINE-RICH REPEAT AND IQ DOMAIN-CONTAINING PROTEIN 1-RELATED"/>
    <property type="match status" value="1"/>
</dbReference>
<sequence length="730" mass="81607">MDFSSLFQVLQYFQDTKFDEHLPKPCGPPLALAATAPTVRALTERHFPGGTPLVMTNQQKYSIERRKREEEYRLLNNWEDDKDGGGDFRRDWHYHVGLTLRLRETKKEKNENENNYPRNEIHMDPNENLDDIQFLTPSVWWLAQTSAAGSPLPVFFTINADRSDGVKWYAPLLQAIKVLSNTLQQQNIPHRFEISLSSTNIVSIEGVVQAIPHHLYALNINHCENITDLACLEPLTALRELYVSHCSGVSSFHPINALHHCLRKLEIIGNVSNFFDVGVLDRVLPQLTEINIAGCTRLKHVDALRLGKDRLQRVRLFNTEIHSLVPLTYLKSTLVEVYVSSCPRVISFEPLSLCENLEQVYLSRSAVNTVSFLARLAKLRVLHLAGCTQLTTLSPLRNTTSIQQLNTAECPLTDWTALEGPMGAALRVLDISSCAGIDDENFSLIGQCVHLVRLTMTRLRITDVAPLAALRTLRELNLTGCRRVTDFTALQSCHFLQTLKMKDTNFSDWGLFRYLPYLSHQLVLDNCSQLPPGPTPVAGLQHVKELYMNGSTAVTDASLPIFGQMPSLERLSIAGCNEVTSLDGLLAIPEDNQNNYYPPCQSLRYLYAFKCTQLQSIHLLHRCPSLQVVSFMFCAALDSLAGLAGAPVLEGIVASHSTVTCLTGLAQCPRLQWIEVGSTLIESLLPLQGAPRLVRVGAQRCEKLSPEGMEKECEMLKQTCPLLQTVTTAS</sequence>
<dbReference type="Gene3D" id="3.80.10.10">
    <property type="entry name" value="Ribonuclease Inhibitor"/>
    <property type="match status" value="3"/>
</dbReference>
<dbReference type="SUPFAM" id="SSF52047">
    <property type="entry name" value="RNI-like"/>
    <property type="match status" value="1"/>
</dbReference>
<proteinExistence type="predicted"/>
<dbReference type="PANTHER" id="PTHR46652:SF3">
    <property type="entry name" value="LEUCINE-RICH REPEAT-CONTAINING PROTEIN 9"/>
    <property type="match status" value="1"/>
</dbReference>
<dbReference type="SUPFAM" id="SSF52058">
    <property type="entry name" value="L domain-like"/>
    <property type="match status" value="2"/>
</dbReference>
<dbReference type="VEuPathDB" id="TriTrypDB:ADEAN_000940200"/>
<dbReference type="InterPro" id="IPR032675">
    <property type="entry name" value="LRR_dom_sf"/>
</dbReference>
<name>A0A7G2CRT3_9TRYP</name>
<protein>
    <submittedName>
        <fullName evidence="3">Uncharacterized protein</fullName>
    </submittedName>
</protein>
<dbReference type="InterPro" id="IPR050836">
    <property type="entry name" value="SDS22/Internalin_LRR"/>
</dbReference>
<keyword evidence="2" id="KW-0677">Repeat</keyword>
<keyword evidence="4" id="KW-1185">Reference proteome</keyword>
<accession>A0A7G2CRT3</accession>
<evidence type="ECO:0000313" key="3">
    <source>
        <dbReference type="EMBL" id="CAD2221867.1"/>
    </source>
</evidence>